<comment type="similarity">
    <text evidence="1">Belongs to the centrin family.</text>
</comment>
<dbReference type="EMBL" id="VJMH01006346">
    <property type="protein sequence ID" value="KAF0690699.1"/>
    <property type="molecule type" value="Genomic_DNA"/>
</dbReference>
<feature type="domain" description="EF-hand" evidence="4">
    <location>
        <begin position="55"/>
        <end position="90"/>
    </location>
</feature>
<dbReference type="InterPro" id="IPR002048">
    <property type="entry name" value="EF_hand_dom"/>
</dbReference>
<dbReference type="Pfam" id="PF13499">
    <property type="entry name" value="EF-hand_7"/>
    <property type="match status" value="1"/>
</dbReference>
<dbReference type="PANTHER" id="PTHR47500">
    <property type="entry name" value="EF-HAND CALCIUM-BINDING DOMAIN-CONTAINING PROTEIN"/>
    <property type="match status" value="1"/>
</dbReference>
<dbReference type="InterPro" id="IPR011992">
    <property type="entry name" value="EF-hand-dom_pair"/>
</dbReference>
<dbReference type="CDD" id="cd00051">
    <property type="entry name" value="EFh"/>
    <property type="match status" value="1"/>
</dbReference>
<evidence type="ECO:0000313" key="6">
    <source>
        <dbReference type="EMBL" id="VFT94667.1"/>
    </source>
</evidence>
<feature type="domain" description="EF-hand" evidence="4">
    <location>
        <begin position="19"/>
        <end position="54"/>
    </location>
</feature>
<dbReference type="FunFam" id="1.10.238.10:FF:000178">
    <property type="entry name" value="Calmodulin-2 A"/>
    <property type="match status" value="1"/>
</dbReference>
<dbReference type="OrthoDB" id="9978460at2759"/>
<dbReference type="Proteomes" id="UP000332933">
    <property type="component" value="Unassembled WGS sequence"/>
</dbReference>
<dbReference type="SMART" id="SM00054">
    <property type="entry name" value="EFh"/>
    <property type="match status" value="2"/>
</dbReference>
<dbReference type="InterPro" id="IPR016135">
    <property type="entry name" value="UBQ-conjugating_enzyme/RWD"/>
</dbReference>
<dbReference type="InterPro" id="IPR000608">
    <property type="entry name" value="UBC"/>
</dbReference>
<protein>
    <submittedName>
        <fullName evidence="6">Aste57867_17926 protein</fullName>
    </submittedName>
</protein>
<dbReference type="EMBL" id="CAADRA010006367">
    <property type="protein sequence ID" value="VFT94667.1"/>
    <property type="molecule type" value="Genomic_DNA"/>
</dbReference>
<dbReference type="PANTHER" id="PTHR47500:SF3">
    <property type="entry name" value="EF-HAND DOMAIN-CONTAINING PROTEIN"/>
    <property type="match status" value="1"/>
</dbReference>
<evidence type="ECO:0000259" key="4">
    <source>
        <dbReference type="PROSITE" id="PS50222"/>
    </source>
</evidence>
<name>A0A485LAF0_9STRA</name>
<keyword evidence="7" id="KW-1185">Reference proteome</keyword>
<dbReference type="GO" id="GO:0043226">
    <property type="term" value="C:organelle"/>
    <property type="evidence" value="ECO:0007669"/>
    <property type="project" value="UniProtKB-ARBA"/>
</dbReference>
<organism evidence="6 7">
    <name type="scientific">Aphanomyces stellatus</name>
    <dbReference type="NCBI Taxonomy" id="120398"/>
    <lineage>
        <taxon>Eukaryota</taxon>
        <taxon>Sar</taxon>
        <taxon>Stramenopiles</taxon>
        <taxon>Oomycota</taxon>
        <taxon>Saprolegniomycetes</taxon>
        <taxon>Saprolegniales</taxon>
        <taxon>Verrucalvaceae</taxon>
        <taxon>Aphanomyces</taxon>
    </lineage>
</organism>
<reference evidence="5" key="2">
    <citation type="submission" date="2019-06" db="EMBL/GenBank/DDBJ databases">
        <title>Genomics analysis of Aphanomyces spp. identifies a new class of oomycete effector associated with host adaptation.</title>
        <authorList>
            <person name="Gaulin E."/>
        </authorList>
    </citation>
    <scope>NUCLEOTIDE SEQUENCE</scope>
    <source>
        <strain evidence="5">CBS 578.67</strain>
    </source>
</reference>
<dbReference type="SUPFAM" id="SSF54495">
    <property type="entry name" value="UBC-like"/>
    <property type="match status" value="1"/>
</dbReference>
<evidence type="ECO:0000256" key="2">
    <source>
        <dbReference type="ARBA" id="ARBA00022737"/>
    </source>
</evidence>
<dbReference type="GO" id="GO:0005509">
    <property type="term" value="F:calcium ion binding"/>
    <property type="evidence" value="ECO:0007669"/>
    <property type="project" value="InterPro"/>
</dbReference>
<dbReference type="PROSITE" id="PS50222">
    <property type="entry name" value="EF_HAND_2"/>
    <property type="match status" value="2"/>
</dbReference>
<keyword evidence="3" id="KW-0106">Calcium</keyword>
<sequence>MIKDVYYVPESLRREFSEHELAEFREQFQAFDTSGDGGVDADELAAMMALLDIHMERRELVDLVAVVDADGSGQIEFHEFVRMMSNLRRGQSTKLSKFIQMSKQAFEIREECRDLQTTPVVGCRANDKRERTCGNGACRSTARRHRRTKEPRFTSTSSLFGRDYPYEPPTVVLHTRIYHVNFIMLVDGTAPTEWLSALWTPDWRARSLIERLQHLLQTPEPDLMVPIYNARDVPPTIGTTARSFGIDCFNQYVEAPEAFARHARDLVRRQTEA</sequence>
<dbReference type="Gene3D" id="3.10.110.10">
    <property type="entry name" value="Ubiquitin Conjugating Enzyme"/>
    <property type="match status" value="1"/>
</dbReference>
<evidence type="ECO:0000256" key="1">
    <source>
        <dbReference type="ARBA" id="ARBA00005253"/>
    </source>
</evidence>
<proteinExistence type="inferred from homology"/>
<dbReference type="SUPFAM" id="SSF47473">
    <property type="entry name" value="EF-hand"/>
    <property type="match status" value="1"/>
</dbReference>
<dbReference type="CDD" id="cd00195">
    <property type="entry name" value="UBCc_UEV"/>
    <property type="match status" value="1"/>
</dbReference>
<dbReference type="InterPro" id="IPR018247">
    <property type="entry name" value="EF_Hand_1_Ca_BS"/>
</dbReference>
<reference evidence="6 7" key="1">
    <citation type="submission" date="2019-03" db="EMBL/GenBank/DDBJ databases">
        <authorList>
            <person name="Gaulin E."/>
            <person name="Dumas B."/>
        </authorList>
    </citation>
    <scope>NUCLEOTIDE SEQUENCE [LARGE SCALE GENOMIC DNA]</scope>
    <source>
        <strain evidence="6">CBS 568.67</strain>
    </source>
</reference>
<evidence type="ECO:0000256" key="3">
    <source>
        <dbReference type="ARBA" id="ARBA00022837"/>
    </source>
</evidence>
<dbReference type="AlphaFoldDB" id="A0A485LAF0"/>
<dbReference type="Gene3D" id="1.10.238.10">
    <property type="entry name" value="EF-hand"/>
    <property type="match status" value="1"/>
</dbReference>
<accession>A0A485LAF0</accession>
<evidence type="ECO:0000313" key="7">
    <source>
        <dbReference type="Proteomes" id="UP000332933"/>
    </source>
</evidence>
<gene>
    <name evidence="6" type="primary">Aste57867_17926</name>
    <name evidence="5" type="ORF">As57867_017864</name>
    <name evidence="6" type="ORF">ASTE57867_17926</name>
</gene>
<dbReference type="PROSITE" id="PS00018">
    <property type="entry name" value="EF_HAND_1"/>
    <property type="match status" value="1"/>
</dbReference>
<dbReference type="InterPro" id="IPR043520">
    <property type="entry name" value="SPT21"/>
</dbReference>
<evidence type="ECO:0000313" key="5">
    <source>
        <dbReference type="EMBL" id="KAF0690699.1"/>
    </source>
</evidence>
<keyword evidence="2" id="KW-0677">Repeat</keyword>
<dbReference type="Pfam" id="PF00179">
    <property type="entry name" value="UQ_con"/>
    <property type="match status" value="1"/>
</dbReference>